<organism evidence="1">
    <name type="scientific">Cupriavidus necator</name>
    <name type="common">Alcaligenes eutrophus</name>
    <name type="synonym">Ralstonia eutropha</name>
    <dbReference type="NCBI Taxonomy" id="106590"/>
    <lineage>
        <taxon>Bacteria</taxon>
        <taxon>Pseudomonadati</taxon>
        <taxon>Pseudomonadota</taxon>
        <taxon>Betaproteobacteria</taxon>
        <taxon>Burkholderiales</taxon>
        <taxon>Burkholderiaceae</taxon>
        <taxon>Cupriavidus</taxon>
    </lineage>
</organism>
<reference evidence="1" key="1">
    <citation type="submission" date="2016-09" db="EMBL/GenBank/DDBJ databases">
        <authorList>
            <person name="Capua I."/>
            <person name="De Benedictis P."/>
            <person name="Joannis T."/>
            <person name="Lombin L.H."/>
            <person name="Cattoli G."/>
        </authorList>
    </citation>
    <scope>NUCLEOTIDE SEQUENCE</scope>
    <source>
        <strain evidence="1">B9</strain>
    </source>
</reference>
<dbReference type="AlphaFoldDB" id="A0A1K0IF24"/>
<sequence length="57" mass="6188">MTPKLKARTGKPVNIKKGQFLAPWSMQHVVAKARAASDVRRLMAGADAPHSAANLRH</sequence>
<accession>A0A1K0IF24</accession>
<proteinExistence type="predicted"/>
<dbReference type="EMBL" id="FMSH01000173">
    <property type="protein sequence ID" value="SCU75806.1"/>
    <property type="molecule type" value="Genomic_DNA"/>
</dbReference>
<name>A0A1K0IF24_CUPNE</name>
<evidence type="ECO:0000313" key="1">
    <source>
        <dbReference type="EMBL" id="SCU75806.1"/>
    </source>
</evidence>
<dbReference type="SUPFAM" id="SSF51569">
    <property type="entry name" value="Aldolase"/>
    <property type="match status" value="1"/>
</dbReference>
<dbReference type="Gene3D" id="3.20.20.70">
    <property type="entry name" value="Aldolase class I"/>
    <property type="match status" value="1"/>
</dbReference>
<gene>
    <name evidence="1" type="ORF">CNECB9_2540039</name>
</gene>
<protein>
    <submittedName>
        <fullName evidence="1">Uncharacterized protein</fullName>
    </submittedName>
</protein>
<dbReference type="InterPro" id="IPR013785">
    <property type="entry name" value="Aldolase_TIM"/>
</dbReference>